<sequence>MNQHHHHRSPARAFDIDTRLVTAGAMLTVCGSLVACAGLALAGFALVNAGRQWVRQMEVPPGELAAAKLRQAKQASLAGMQAWQAAQGDGGRTNP</sequence>
<accession>A0ABT1P7A5</accession>
<dbReference type="Proteomes" id="UP001206206">
    <property type="component" value="Unassembled WGS sequence"/>
</dbReference>
<evidence type="ECO:0008006" key="4">
    <source>
        <dbReference type="Google" id="ProtNLM"/>
    </source>
</evidence>
<protein>
    <recommendedName>
        <fullName evidence="4">Lipoprotein</fullName>
    </recommendedName>
</protein>
<dbReference type="RefSeq" id="WP_255925225.1">
    <property type="nucleotide sequence ID" value="NZ_JANFNH010000002.1"/>
</dbReference>
<keyword evidence="3" id="KW-1185">Reference proteome</keyword>
<reference evidence="2 3" key="1">
    <citation type="submission" date="2022-06" db="EMBL/GenBank/DDBJ databases">
        <title>Draft genome sequence of type strain Streptomyces rubrisoli DSM 42083.</title>
        <authorList>
            <person name="Duangmal K."/>
            <person name="Klaysubun C."/>
        </authorList>
    </citation>
    <scope>NUCLEOTIDE SEQUENCE [LARGE SCALE GENOMIC DNA]</scope>
    <source>
        <strain evidence="2 3">DSM 42083</strain>
    </source>
</reference>
<evidence type="ECO:0000313" key="2">
    <source>
        <dbReference type="EMBL" id="MCQ4041264.1"/>
    </source>
</evidence>
<feature type="transmembrane region" description="Helical" evidence="1">
    <location>
        <begin position="20"/>
        <end position="47"/>
    </location>
</feature>
<dbReference type="EMBL" id="JANFNH010000002">
    <property type="protein sequence ID" value="MCQ4041264.1"/>
    <property type="molecule type" value="Genomic_DNA"/>
</dbReference>
<gene>
    <name evidence="2" type="ORF">NON19_04275</name>
</gene>
<comment type="caution">
    <text evidence="2">The sequence shown here is derived from an EMBL/GenBank/DDBJ whole genome shotgun (WGS) entry which is preliminary data.</text>
</comment>
<keyword evidence="1" id="KW-0472">Membrane</keyword>
<name>A0ABT1P7A5_9ACTN</name>
<evidence type="ECO:0000313" key="3">
    <source>
        <dbReference type="Proteomes" id="UP001206206"/>
    </source>
</evidence>
<evidence type="ECO:0000256" key="1">
    <source>
        <dbReference type="SAM" id="Phobius"/>
    </source>
</evidence>
<keyword evidence="1" id="KW-0812">Transmembrane</keyword>
<keyword evidence="1" id="KW-1133">Transmembrane helix</keyword>
<proteinExistence type="predicted"/>
<organism evidence="2 3">
    <name type="scientific">Streptantibioticus rubrisoli</name>
    <dbReference type="NCBI Taxonomy" id="1387313"/>
    <lineage>
        <taxon>Bacteria</taxon>
        <taxon>Bacillati</taxon>
        <taxon>Actinomycetota</taxon>
        <taxon>Actinomycetes</taxon>
        <taxon>Kitasatosporales</taxon>
        <taxon>Streptomycetaceae</taxon>
        <taxon>Streptantibioticus</taxon>
    </lineage>
</organism>